<dbReference type="GO" id="GO:0005840">
    <property type="term" value="C:ribosome"/>
    <property type="evidence" value="ECO:0007669"/>
    <property type="project" value="TreeGrafter"/>
</dbReference>
<feature type="region of interest" description="Disordered" evidence="1">
    <location>
        <begin position="99"/>
        <end position="149"/>
    </location>
</feature>
<feature type="compositionally biased region" description="Basic and acidic residues" evidence="1">
    <location>
        <begin position="116"/>
        <end position="131"/>
    </location>
</feature>
<dbReference type="EMBL" id="CAADFD010000070">
    <property type="protein sequence ID" value="VFJ62106.1"/>
    <property type="molecule type" value="Genomic_DNA"/>
</dbReference>
<proteinExistence type="predicted"/>
<sequence>MISTRPYLIRAMHEWIVDNGWTPYILVDANAEGTSVPAGYSKDGEIVLNLSYTATKNLSLGNEEIGFNGRFNGVPTIVSIPINAVLAIYAKENGAGMAFQEEPPSVAQGQEELSEEERKESVEEGGDKESSSEPPTPGKPSRPVLRIVK</sequence>
<dbReference type="PIRSF" id="PIRSF005276">
    <property type="entry name" value="SspB"/>
    <property type="match status" value="1"/>
</dbReference>
<dbReference type="Gene3D" id="2.30.30.220">
    <property type="entry name" value="SspB-like"/>
    <property type="match status" value="1"/>
</dbReference>
<dbReference type="Pfam" id="PF04386">
    <property type="entry name" value="SspB"/>
    <property type="match status" value="1"/>
</dbReference>
<dbReference type="SUPFAM" id="SSF101738">
    <property type="entry name" value="SspB-like"/>
    <property type="match status" value="1"/>
</dbReference>
<organism evidence="2">
    <name type="scientific">Candidatus Kentrum sp. FW</name>
    <dbReference type="NCBI Taxonomy" id="2126338"/>
    <lineage>
        <taxon>Bacteria</taxon>
        <taxon>Pseudomonadati</taxon>
        <taxon>Pseudomonadota</taxon>
        <taxon>Gammaproteobacteria</taxon>
        <taxon>Candidatus Kentrum</taxon>
    </lineage>
</organism>
<dbReference type="PANTHER" id="PTHR37486">
    <property type="entry name" value="STRINGENT STARVATION PROTEIN B"/>
    <property type="match status" value="1"/>
</dbReference>
<reference evidence="2" key="1">
    <citation type="submission" date="2019-02" db="EMBL/GenBank/DDBJ databases">
        <authorList>
            <person name="Gruber-Vodicka R. H."/>
            <person name="Seah K. B. B."/>
        </authorList>
    </citation>
    <scope>NUCLEOTIDE SEQUENCE</scope>
    <source>
        <strain evidence="3">BECK_BZ106</strain>
        <strain evidence="2">BECK_BZ15</strain>
    </source>
</reference>
<protein>
    <submittedName>
        <fullName evidence="2">Stringent starvation protein B</fullName>
    </submittedName>
</protein>
<dbReference type="EMBL" id="CAADEW010000009">
    <property type="protein sequence ID" value="VFJ45333.1"/>
    <property type="molecule type" value="Genomic_DNA"/>
</dbReference>
<dbReference type="InterPro" id="IPR036760">
    <property type="entry name" value="SspB-like_sf"/>
</dbReference>
<evidence type="ECO:0000313" key="2">
    <source>
        <dbReference type="EMBL" id="VFJ45333.1"/>
    </source>
</evidence>
<evidence type="ECO:0000313" key="3">
    <source>
        <dbReference type="EMBL" id="VFJ62106.1"/>
    </source>
</evidence>
<gene>
    <name evidence="2" type="ORF">BECKFW1821A_GA0114235_100943</name>
    <name evidence="3" type="ORF">BECKFW1821B_GA0114236_10702</name>
</gene>
<name>A0A450S113_9GAMM</name>
<dbReference type="PANTHER" id="PTHR37486:SF1">
    <property type="entry name" value="STRINGENT STARVATION PROTEIN B"/>
    <property type="match status" value="1"/>
</dbReference>
<dbReference type="InterPro" id="IPR007481">
    <property type="entry name" value="SspB"/>
</dbReference>
<accession>A0A450S113</accession>
<dbReference type="GO" id="GO:0045732">
    <property type="term" value="P:positive regulation of protein catabolic process"/>
    <property type="evidence" value="ECO:0007669"/>
    <property type="project" value="TreeGrafter"/>
</dbReference>
<dbReference type="AlphaFoldDB" id="A0A450S113"/>
<evidence type="ECO:0000256" key="1">
    <source>
        <dbReference type="SAM" id="MobiDB-lite"/>
    </source>
</evidence>
<dbReference type="NCBIfam" id="NF008769">
    <property type="entry name" value="PRK11798.2-5"/>
    <property type="match status" value="1"/>
</dbReference>
<dbReference type="GO" id="GO:0005829">
    <property type="term" value="C:cytosol"/>
    <property type="evidence" value="ECO:0007669"/>
    <property type="project" value="TreeGrafter"/>
</dbReference>